<dbReference type="EMBL" id="JAPTSV010000005">
    <property type="protein sequence ID" value="KAJ1528088.1"/>
    <property type="molecule type" value="Genomic_DNA"/>
</dbReference>
<name>A0AAV7XTQ4_9NEOP</name>
<reference evidence="2" key="1">
    <citation type="submission" date="2022-12" db="EMBL/GenBank/DDBJ databases">
        <title>Chromosome-level genome assembly of the bean flower thrips Megalurothrips usitatus.</title>
        <authorList>
            <person name="Ma L."/>
            <person name="Liu Q."/>
            <person name="Li H."/>
            <person name="Cai W."/>
        </authorList>
    </citation>
    <scope>NUCLEOTIDE SEQUENCE</scope>
    <source>
        <strain evidence="2">Cailab_2022a</strain>
    </source>
</reference>
<dbReference type="AlphaFoldDB" id="A0AAV7XTQ4"/>
<comment type="caution">
    <text evidence="2">The sequence shown here is derived from an EMBL/GenBank/DDBJ whole genome shotgun (WGS) entry which is preliminary data.</text>
</comment>
<accession>A0AAV7XTQ4</accession>
<dbReference type="Proteomes" id="UP001075354">
    <property type="component" value="Chromosome 5"/>
</dbReference>
<feature type="region of interest" description="Disordered" evidence="1">
    <location>
        <begin position="35"/>
        <end position="71"/>
    </location>
</feature>
<feature type="region of interest" description="Disordered" evidence="1">
    <location>
        <begin position="229"/>
        <end position="286"/>
    </location>
</feature>
<evidence type="ECO:0000313" key="2">
    <source>
        <dbReference type="EMBL" id="KAJ1528088.1"/>
    </source>
</evidence>
<feature type="compositionally biased region" description="Low complexity" evidence="1">
    <location>
        <begin position="50"/>
        <end position="68"/>
    </location>
</feature>
<gene>
    <name evidence="2" type="ORF">ONE63_008004</name>
</gene>
<organism evidence="2 3">
    <name type="scientific">Megalurothrips usitatus</name>
    <name type="common">bean blossom thrips</name>
    <dbReference type="NCBI Taxonomy" id="439358"/>
    <lineage>
        <taxon>Eukaryota</taxon>
        <taxon>Metazoa</taxon>
        <taxon>Ecdysozoa</taxon>
        <taxon>Arthropoda</taxon>
        <taxon>Hexapoda</taxon>
        <taxon>Insecta</taxon>
        <taxon>Pterygota</taxon>
        <taxon>Neoptera</taxon>
        <taxon>Paraneoptera</taxon>
        <taxon>Thysanoptera</taxon>
        <taxon>Terebrantia</taxon>
        <taxon>Thripoidea</taxon>
        <taxon>Thripidae</taxon>
        <taxon>Megalurothrips</taxon>
    </lineage>
</organism>
<evidence type="ECO:0000313" key="3">
    <source>
        <dbReference type="Proteomes" id="UP001075354"/>
    </source>
</evidence>
<proteinExistence type="predicted"/>
<protein>
    <submittedName>
        <fullName evidence="2">Uncharacterized protein</fullName>
    </submittedName>
</protein>
<evidence type="ECO:0000256" key="1">
    <source>
        <dbReference type="SAM" id="MobiDB-lite"/>
    </source>
</evidence>
<feature type="compositionally biased region" description="Low complexity" evidence="1">
    <location>
        <begin position="231"/>
        <end position="256"/>
    </location>
</feature>
<feature type="compositionally biased region" description="Low complexity" evidence="1">
    <location>
        <begin position="272"/>
        <end position="286"/>
    </location>
</feature>
<keyword evidence="3" id="KW-1185">Reference proteome</keyword>
<sequence>MPLPAGRLRPHSGFLQRAWLRRRSRELRCPHCLHGQLAGAGPRLPERGAAHAAGGRRALPAGAAGAAPRDPPRLPLPFARRFLPAFARDGVRHRSPDTGAAVVSVPVVGPVQQGGPGRAHAQVPALDRLQQPLQRVLGAALPLPNPLALFGDRRICQRPRRLRRRAGVAGQYLRLYSLPQRQQGGGQLPTVQDAEPTVNYRPQVAPVRARGVALAAFIFQYGDLEGGGAADAGRPAAAGGRADPGDGAAPGAAAAGAAGGDHRLPPFRAHLGAPGAARAAVVGPRR</sequence>